<sequence>MLHDPAEGRAVVDIVFIHGLKGHREKTWTAEKSSQPWPKALLPSEIPNARVLAYGYDADVAKAIEVVSALARAHTREHLREVFDSTRGILFLGTPHHSSALAVWAERLAKSIGVLKQTNTEILSVLRPESEVLAEIQDNFHNITQSQTIAGVCTIKITCTYEELPLPGIGLVVPQHSAIIPDKDAIGIHGTHHTMVKLTHPNTSVFWVHASNADRFRQAFSEIAKECNIPGTSAPNADVLGLVRSWFQRQATGSWFLVLDNCDDIDLFFKDDHQSHNAGSPEAESGSDSGNLARLIPDHGNDSILITTRNKQAGLRLVPGQPPIEVGPMNDDESLQMIRKTSGDSLLSIDAASVLSTRLANLPLAIAQAAAFMQANTMDIDQYLDILNRDDNAEVQLLSDNFEAFGRDNEIPQAVMATWVVSFEHIKKKNALAAEMMSLMAFFDRQAIKRRFMTIYHFDSTTEGHGSNSSEDDSSIEFCSSSEDNISEYPGDVYQSLETFEQDGANSILLEQALGTFKAFSFIKESQNKILEMHRLVQLATAAWLDRKGLTGSFVGKALANNGQGLLNKFLHSSGLFYKDLPHYQAVLAADAENTVTNKTSALSIRDRIAQLHLSMGRVTLALDMTEENLGSRGQSEQTELYFSAVRLKASILKSLDRKQDAKQTLVGLVAIQPQDSATRFYTIDSHAMFYLELGDYREAKDFLVGAIGQLEKTDAKFLVSKACLMAYLSTTLQELNNTEEAEETCLQVLKLIKEAFDSSKDSNLELAYKVADTFASKGKLQEAETVCRQAIPDN</sequence>
<feature type="region of interest" description="Disordered" evidence="7">
    <location>
        <begin position="273"/>
        <end position="292"/>
    </location>
</feature>
<comment type="caution">
    <text evidence="8">The sequence shown here is derived from an EMBL/GenBank/DDBJ whole genome shotgun (WGS) entry which is preliminary data.</text>
</comment>
<proteinExistence type="predicted"/>
<keyword evidence="6" id="KW-0472">Membrane</keyword>
<name>A0A135V5U7_9PEZI</name>
<dbReference type="Proteomes" id="UP000070121">
    <property type="component" value="Unassembled WGS sequence"/>
</dbReference>
<evidence type="ECO:0000313" key="8">
    <source>
        <dbReference type="EMBL" id="KXH68079.1"/>
    </source>
</evidence>
<accession>A0A135V5U7</accession>
<dbReference type="Gene3D" id="3.40.50.300">
    <property type="entry name" value="P-loop containing nucleotide triphosphate hydrolases"/>
    <property type="match status" value="1"/>
</dbReference>
<dbReference type="OrthoDB" id="7464126at2759"/>
<evidence type="ECO:0000313" key="9">
    <source>
        <dbReference type="Proteomes" id="UP000070121"/>
    </source>
</evidence>
<dbReference type="GO" id="GO:0005783">
    <property type="term" value="C:endoplasmic reticulum"/>
    <property type="evidence" value="ECO:0007669"/>
    <property type="project" value="UniProtKB-SubCell"/>
</dbReference>
<dbReference type="SUPFAM" id="SSF52540">
    <property type="entry name" value="P-loop containing nucleoside triphosphate hydrolases"/>
    <property type="match status" value="1"/>
</dbReference>
<keyword evidence="5" id="KW-0496">Mitochondrion</keyword>
<dbReference type="PANTHER" id="PTHR48182">
    <property type="entry name" value="PROTEIN SERAC1"/>
    <property type="match status" value="1"/>
</dbReference>
<dbReference type="EMBL" id="JFFI01000385">
    <property type="protein sequence ID" value="KXH68079.1"/>
    <property type="molecule type" value="Genomic_DNA"/>
</dbReference>
<reference evidence="8 9" key="1">
    <citation type="submission" date="2014-02" db="EMBL/GenBank/DDBJ databases">
        <title>The genome sequence of Colletotrichum salicis CBS 607.94.</title>
        <authorList>
            <person name="Baroncelli R."/>
            <person name="Thon M.R."/>
        </authorList>
    </citation>
    <scope>NUCLEOTIDE SEQUENCE [LARGE SCALE GENOMIC DNA]</scope>
    <source>
        <strain evidence="8 9">CBS 607.94</strain>
    </source>
</reference>
<evidence type="ECO:0000256" key="6">
    <source>
        <dbReference type="ARBA" id="ARBA00023136"/>
    </source>
</evidence>
<evidence type="ECO:0000256" key="3">
    <source>
        <dbReference type="ARBA" id="ARBA00004370"/>
    </source>
</evidence>
<dbReference type="AlphaFoldDB" id="A0A135V5U7"/>
<evidence type="ECO:0000256" key="1">
    <source>
        <dbReference type="ARBA" id="ARBA00004173"/>
    </source>
</evidence>
<dbReference type="InterPro" id="IPR027417">
    <property type="entry name" value="P-loop_NTPase"/>
</dbReference>
<organism evidence="8 9">
    <name type="scientific">Colletotrichum salicis</name>
    <dbReference type="NCBI Taxonomy" id="1209931"/>
    <lineage>
        <taxon>Eukaryota</taxon>
        <taxon>Fungi</taxon>
        <taxon>Dikarya</taxon>
        <taxon>Ascomycota</taxon>
        <taxon>Pezizomycotina</taxon>
        <taxon>Sordariomycetes</taxon>
        <taxon>Hypocreomycetidae</taxon>
        <taxon>Glomerellales</taxon>
        <taxon>Glomerellaceae</taxon>
        <taxon>Colletotrichum</taxon>
        <taxon>Colletotrichum acutatum species complex</taxon>
    </lineage>
</organism>
<dbReference type="GO" id="GO:0005739">
    <property type="term" value="C:mitochondrion"/>
    <property type="evidence" value="ECO:0007669"/>
    <property type="project" value="UniProtKB-SubCell"/>
</dbReference>
<dbReference type="SUPFAM" id="SSF48452">
    <property type="entry name" value="TPR-like"/>
    <property type="match status" value="2"/>
</dbReference>
<dbReference type="InterPro" id="IPR052374">
    <property type="entry name" value="SERAC1"/>
</dbReference>
<gene>
    <name evidence="8" type="ORF">CSAL01_08946</name>
</gene>
<comment type="subcellular location">
    <subcellularLocation>
        <location evidence="2">Endoplasmic reticulum</location>
    </subcellularLocation>
    <subcellularLocation>
        <location evidence="3">Membrane</location>
    </subcellularLocation>
    <subcellularLocation>
        <location evidence="1">Mitochondrion</location>
    </subcellularLocation>
</comment>
<keyword evidence="4" id="KW-0256">Endoplasmic reticulum</keyword>
<dbReference type="GO" id="GO:0016020">
    <property type="term" value="C:membrane"/>
    <property type="evidence" value="ECO:0007669"/>
    <property type="project" value="UniProtKB-SubCell"/>
</dbReference>
<dbReference type="PANTHER" id="PTHR48182:SF2">
    <property type="entry name" value="PROTEIN SERAC1"/>
    <property type="match status" value="1"/>
</dbReference>
<evidence type="ECO:0000256" key="7">
    <source>
        <dbReference type="SAM" id="MobiDB-lite"/>
    </source>
</evidence>
<dbReference type="InterPro" id="IPR011990">
    <property type="entry name" value="TPR-like_helical_dom_sf"/>
</dbReference>
<evidence type="ECO:0000256" key="5">
    <source>
        <dbReference type="ARBA" id="ARBA00023128"/>
    </source>
</evidence>
<protein>
    <submittedName>
        <fullName evidence="8">Uncharacterized protein</fullName>
    </submittedName>
</protein>
<keyword evidence="9" id="KW-1185">Reference proteome</keyword>
<evidence type="ECO:0000256" key="4">
    <source>
        <dbReference type="ARBA" id="ARBA00022824"/>
    </source>
</evidence>
<evidence type="ECO:0000256" key="2">
    <source>
        <dbReference type="ARBA" id="ARBA00004240"/>
    </source>
</evidence>
<dbReference type="Gene3D" id="1.25.40.10">
    <property type="entry name" value="Tetratricopeptide repeat domain"/>
    <property type="match status" value="1"/>
</dbReference>